<dbReference type="GeneID" id="23561964"/>
<keyword evidence="3" id="KW-1185">Reference proteome</keyword>
<dbReference type="InParanoid" id="A0A0D1CH98"/>
<dbReference type="RefSeq" id="XP_011386531.1">
    <property type="nucleotide sequence ID" value="XM_011388229.1"/>
</dbReference>
<sequence>MQSLDSGARCGCVSVIHDFPLLVQKGDGVKLAKLSSENQESHHVWRDLKWLFPHPRTASLSESMRAWRATPARLIDLSGPQFTLDALQHSPHGPSPSEAQRPIPDQAERQACSVPRPQRDQIGGPSTVA</sequence>
<evidence type="ECO:0000313" key="2">
    <source>
        <dbReference type="EMBL" id="KIS72347.1"/>
    </source>
</evidence>
<evidence type="ECO:0000256" key="1">
    <source>
        <dbReference type="SAM" id="MobiDB-lite"/>
    </source>
</evidence>
<dbReference type="VEuPathDB" id="FungiDB:UMAG_00752"/>
<gene>
    <name evidence="2" type="ORF">UMAG_00752</name>
</gene>
<reference evidence="2 3" key="1">
    <citation type="journal article" date="2006" name="Nature">
        <title>Insights from the genome of the biotrophic fungal plant pathogen Ustilago maydis.</title>
        <authorList>
            <person name="Kamper J."/>
            <person name="Kahmann R."/>
            <person name="Bolker M."/>
            <person name="Ma L.J."/>
            <person name="Brefort T."/>
            <person name="Saville B.J."/>
            <person name="Banuett F."/>
            <person name="Kronstad J.W."/>
            <person name="Gold S.E."/>
            <person name="Muller O."/>
            <person name="Perlin M.H."/>
            <person name="Wosten H.A."/>
            <person name="de Vries R."/>
            <person name="Ruiz-Herrera J."/>
            <person name="Reynaga-Pena C.G."/>
            <person name="Snetselaar K."/>
            <person name="McCann M."/>
            <person name="Perez-Martin J."/>
            <person name="Feldbrugge M."/>
            <person name="Basse C.W."/>
            <person name="Steinberg G."/>
            <person name="Ibeas J.I."/>
            <person name="Holloman W."/>
            <person name="Guzman P."/>
            <person name="Farman M."/>
            <person name="Stajich J.E."/>
            <person name="Sentandreu R."/>
            <person name="Gonzalez-Prieto J.M."/>
            <person name="Kennell J.C."/>
            <person name="Molina L."/>
            <person name="Schirawski J."/>
            <person name="Mendoza-Mendoza A."/>
            <person name="Greilinger D."/>
            <person name="Munch K."/>
            <person name="Rossel N."/>
            <person name="Scherer M."/>
            <person name="Vranes M."/>
            <person name="Ladendorf O."/>
            <person name="Vincon V."/>
            <person name="Fuchs U."/>
            <person name="Sandrock B."/>
            <person name="Meng S."/>
            <person name="Ho E.C."/>
            <person name="Cahill M.J."/>
            <person name="Boyce K.J."/>
            <person name="Klose J."/>
            <person name="Klosterman S.J."/>
            <person name="Deelstra H.J."/>
            <person name="Ortiz-Castellanos L."/>
            <person name="Li W."/>
            <person name="Sanchez-Alonso P."/>
            <person name="Schreier P.H."/>
            <person name="Hauser-Hahn I."/>
            <person name="Vaupel M."/>
            <person name="Koopmann E."/>
            <person name="Friedrich G."/>
            <person name="Voss H."/>
            <person name="Schluter T."/>
            <person name="Margolis J."/>
            <person name="Platt D."/>
            <person name="Swimmer C."/>
            <person name="Gnirke A."/>
            <person name="Chen F."/>
            <person name="Vysotskaia V."/>
            <person name="Mannhaupt G."/>
            <person name="Guldener U."/>
            <person name="Munsterkotter M."/>
            <person name="Haase D."/>
            <person name="Oesterheld M."/>
            <person name="Mewes H.W."/>
            <person name="Mauceli E.W."/>
            <person name="DeCaprio D."/>
            <person name="Wade C.M."/>
            <person name="Butler J."/>
            <person name="Young S."/>
            <person name="Jaffe D.B."/>
            <person name="Calvo S."/>
            <person name="Nusbaum C."/>
            <person name="Galagan J."/>
            <person name="Birren B.W."/>
        </authorList>
    </citation>
    <scope>NUCLEOTIDE SEQUENCE [LARGE SCALE GENOMIC DNA]</scope>
    <source>
        <strain evidence="3">DSM 14603 / FGSC 9021 / UM521</strain>
    </source>
</reference>
<dbReference type="AlphaFoldDB" id="A0A0D1CH98"/>
<dbReference type="KEGG" id="uma:UMAG_00752"/>
<proteinExistence type="predicted"/>
<protein>
    <submittedName>
        <fullName evidence="2">Uncharacterized protein</fullName>
    </submittedName>
</protein>
<evidence type="ECO:0000313" key="3">
    <source>
        <dbReference type="Proteomes" id="UP000000561"/>
    </source>
</evidence>
<organism evidence="2 3">
    <name type="scientific">Mycosarcoma maydis</name>
    <name type="common">Corn smut fungus</name>
    <name type="synonym">Ustilago maydis</name>
    <dbReference type="NCBI Taxonomy" id="5270"/>
    <lineage>
        <taxon>Eukaryota</taxon>
        <taxon>Fungi</taxon>
        <taxon>Dikarya</taxon>
        <taxon>Basidiomycota</taxon>
        <taxon>Ustilaginomycotina</taxon>
        <taxon>Ustilaginomycetes</taxon>
        <taxon>Ustilaginales</taxon>
        <taxon>Ustilaginaceae</taxon>
        <taxon>Mycosarcoma</taxon>
    </lineage>
</organism>
<name>A0A0D1CH98_MYCMD</name>
<accession>A0A0D1CH98</accession>
<dbReference type="EMBL" id="CM003140">
    <property type="protein sequence ID" value="KIS72347.1"/>
    <property type="molecule type" value="Genomic_DNA"/>
</dbReference>
<dbReference type="Proteomes" id="UP000000561">
    <property type="component" value="Chromosome 1"/>
</dbReference>
<feature type="region of interest" description="Disordered" evidence="1">
    <location>
        <begin position="84"/>
        <end position="129"/>
    </location>
</feature>